<dbReference type="Gene3D" id="3.40.50.410">
    <property type="entry name" value="von Willebrand factor, type A domain"/>
    <property type="match status" value="1"/>
</dbReference>
<keyword evidence="1" id="KW-1133">Transmembrane helix</keyword>
<dbReference type="Pfam" id="PF13519">
    <property type="entry name" value="VWA_2"/>
    <property type="match status" value="1"/>
</dbReference>
<evidence type="ECO:0000313" key="5">
    <source>
        <dbReference type="Proteomes" id="UP000618943"/>
    </source>
</evidence>
<dbReference type="EMBL" id="JAEOAH010000013">
    <property type="protein sequence ID" value="MBK3495381.1"/>
    <property type="molecule type" value="Genomic_DNA"/>
</dbReference>
<feature type="transmembrane region" description="Helical" evidence="1">
    <location>
        <begin position="59"/>
        <end position="80"/>
    </location>
</feature>
<evidence type="ECO:0000259" key="2">
    <source>
        <dbReference type="Pfam" id="PF07584"/>
    </source>
</evidence>
<organism evidence="4 5">
    <name type="scientific">Viridibacillus soli</name>
    <dbReference type="NCBI Taxonomy" id="2798301"/>
    <lineage>
        <taxon>Bacteria</taxon>
        <taxon>Bacillati</taxon>
        <taxon>Bacillota</taxon>
        <taxon>Bacilli</taxon>
        <taxon>Bacillales</taxon>
        <taxon>Caryophanaceae</taxon>
        <taxon>Viridibacillus</taxon>
    </lineage>
</organism>
<proteinExistence type="predicted"/>
<dbReference type="Proteomes" id="UP000618943">
    <property type="component" value="Unassembled WGS sequence"/>
</dbReference>
<dbReference type="InterPro" id="IPR036465">
    <property type="entry name" value="vWFA_dom_sf"/>
</dbReference>
<comment type="caution">
    <text evidence="4">The sequence shown here is derived from an EMBL/GenBank/DDBJ whole genome shotgun (WGS) entry which is preliminary data.</text>
</comment>
<protein>
    <submittedName>
        <fullName evidence="4">BatA and WFA domain-containing protein</fullName>
    </submittedName>
</protein>
<dbReference type="InterPro" id="IPR002035">
    <property type="entry name" value="VWF_A"/>
</dbReference>
<dbReference type="InterPro" id="IPR024163">
    <property type="entry name" value="Aerotolerance_reg_N"/>
</dbReference>
<reference evidence="4 5" key="1">
    <citation type="submission" date="2020-12" db="EMBL/GenBank/DDBJ databases">
        <title>YIM B01967 draft genome.</title>
        <authorList>
            <person name="Yan X."/>
        </authorList>
    </citation>
    <scope>NUCLEOTIDE SEQUENCE [LARGE SCALE GENOMIC DNA]</scope>
    <source>
        <strain evidence="4 5">YIM B01967</strain>
    </source>
</reference>
<keyword evidence="1" id="KW-0472">Membrane</keyword>
<gene>
    <name evidence="4" type="ORF">JFL43_11080</name>
</gene>
<dbReference type="PANTHER" id="PTHR37464:SF1">
    <property type="entry name" value="BLL2463 PROTEIN"/>
    <property type="match status" value="1"/>
</dbReference>
<dbReference type="Pfam" id="PF07584">
    <property type="entry name" value="BatA"/>
    <property type="match status" value="1"/>
</dbReference>
<sequence length="589" mass="66412">MGFNQLPFLLTAIIPLTVLIYYFFRKRYVEKQISSTLFWDEVMKETKASPYLQHLQRNALFYLQMLGLILLVFALLQPYWKTKTIAGDQIIWVVDTSATMLADKNGETIFESHQKEMLDLTDQLGGKAVTIITTGTEPQVVLRNETNAKTIQNAIKSLQVTYANEQLPTTLDFVQTFIGKKSTAIYLFTDAVDRDQLPLEVADIKWIVKGAPDDLQNISLQRFGATKLEGELKAIAQVKNDTSKEQKATIIISNDKGEELTTKKITIPANGEERFSFEKLADSTALKAKLKVEDDYKADNEMTILLQQNTTKILVDQGLQQLVQKAFQAMDFPVSIVPPLQLEDSKEDAIIVTNQTKLLEQKKKPVLLIGRDDKKAQEISGEVKTRDSNLFAYAPIKDVYVNELYPSFKDYKTIATINDEPFIQISPAGHIAVLADIQMTDWPLHPSFPLFLWSAKENLAASGSDIGTFSPNERRIISLEKTDEGTKGYEMYSQDGEYISSFEDGGSFIAPAKPGLYMLKSGNEEKRLAVSLQQQEKVIKKGTSFEYGETADKATTDYVQQSLMPLFVLLIIGLLLAEWEVQRRYGFTH</sequence>
<accession>A0ABS1H7T7</accession>
<evidence type="ECO:0000259" key="3">
    <source>
        <dbReference type="Pfam" id="PF13519"/>
    </source>
</evidence>
<feature type="domain" description="Aerotolerance regulator N-terminal" evidence="2">
    <location>
        <begin position="1"/>
        <end position="78"/>
    </location>
</feature>
<feature type="domain" description="VWFA" evidence="3">
    <location>
        <begin position="91"/>
        <end position="191"/>
    </location>
</feature>
<dbReference type="RefSeq" id="WP_200749108.1">
    <property type="nucleotide sequence ID" value="NZ_JAEOAH010000013.1"/>
</dbReference>
<evidence type="ECO:0000256" key="1">
    <source>
        <dbReference type="SAM" id="Phobius"/>
    </source>
</evidence>
<feature type="transmembrane region" description="Helical" evidence="1">
    <location>
        <begin position="6"/>
        <end position="24"/>
    </location>
</feature>
<dbReference type="PANTHER" id="PTHR37464">
    <property type="entry name" value="BLL2463 PROTEIN"/>
    <property type="match status" value="1"/>
</dbReference>
<evidence type="ECO:0000313" key="4">
    <source>
        <dbReference type="EMBL" id="MBK3495381.1"/>
    </source>
</evidence>
<name>A0ABS1H7T7_9BACL</name>
<keyword evidence="1" id="KW-0812">Transmembrane</keyword>
<dbReference type="SUPFAM" id="SSF53300">
    <property type="entry name" value="vWA-like"/>
    <property type="match status" value="1"/>
</dbReference>
<keyword evidence="5" id="KW-1185">Reference proteome</keyword>